<dbReference type="InterPro" id="IPR036515">
    <property type="entry name" value="Transposase_17_sf"/>
</dbReference>
<organism evidence="2 3">
    <name type="scientific">Flavobacterium seoulense</name>
    <dbReference type="NCBI Taxonomy" id="1492738"/>
    <lineage>
        <taxon>Bacteria</taxon>
        <taxon>Pseudomonadati</taxon>
        <taxon>Bacteroidota</taxon>
        <taxon>Flavobacteriia</taxon>
        <taxon>Flavobacteriales</taxon>
        <taxon>Flavobacteriaceae</taxon>
        <taxon>Flavobacterium</taxon>
    </lineage>
</organism>
<dbReference type="Proteomes" id="UP000027064">
    <property type="component" value="Unassembled WGS sequence"/>
</dbReference>
<dbReference type="STRING" id="1492738.FEM21_27890"/>
<gene>
    <name evidence="2" type="ORF">FEM21_27890</name>
</gene>
<dbReference type="RefSeq" id="WP_035661472.1">
    <property type="nucleotide sequence ID" value="NZ_JNCA01000028.1"/>
</dbReference>
<dbReference type="SUPFAM" id="SSF143422">
    <property type="entry name" value="Transposase IS200-like"/>
    <property type="match status" value="1"/>
</dbReference>
<dbReference type="GO" id="GO:0003677">
    <property type="term" value="F:DNA binding"/>
    <property type="evidence" value="ECO:0007669"/>
    <property type="project" value="InterPro"/>
</dbReference>
<comment type="caution">
    <text evidence="2">The sequence shown here is derived from an EMBL/GenBank/DDBJ whole genome shotgun (WGS) entry which is preliminary data.</text>
</comment>
<keyword evidence="3" id="KW-1185">Reference proteome</keyword>
<dbReference type="PANTHER" id="PTHR33360">
    <property type="entry name" value="TRANSPOSASE FOR INSERTION SEQUENCE ELEMENT IS200"/>
    <property type="match status" value="1"/>
</dbReference>
<dbReference type="AlphaFoldDB" id="A0A066WJV3"/>
<reference evidence="2 3" key="1">
    <citation type="submission" date="2014-05" db="EMBL/GenBank/DDBJ databases">
        <title>Genome Sequence of Flavobacterium sp. EM1321.</title>
        <authorList>
            <person name="Shin S.-K."/>
            <person name="Yi H."/>
        </authorList>
    </citation>
    <scope>NUCLEOTIDE SEQUENCE [LARGE SCALE GENOMIC DNA]</scope>
    <source>
        <strain evidence="2 3">EM1321</strain>
    </source>
</reference>
<dbReference type="PATRIC" id="fig|1492738.3.peg.2775"/>
<dbReference type="OrthoDB" id="9797997at2"/>
<name>A0A066WJV3_9FLAO</name>
<dbReference type="EMBL" id="JNCA01000028">
    <property type="protein sequence ID" value="KDN54136.1"/>
    <property type="molecule type" value="Genomic_DNA"/>
</dbReference>
<dbReference type="Gene3D" id="3.30.70.1290">
    <property type="entry name" value="Transposase IS200-like"/>
    <property type="match status" value="1"/>
</dbReference>
<sequence length="153" mass="17955">MANTYHQVYIQVVFAVKYREAIITNEWKSTLFGVIGNLINETGCKTIIVNGVEDHVHCFLGLKPTVSISELMKTVKAKSSKFINDNHLTKSRFEWQEGYGAFSYGHSQINVVYKYIANQEEHHRKQTFKEEYLEFLDKFQVSFDERYIFKDLI</sequence>
<protein>
    <submittedName>
        <fullName evidence="2">Transposase</fullName>
    </submittedName>
</protein>
<dbReference type="PANTHER" id="PTHR33360:SF2">
    <property type="entry name" value="TRANSPOSASE FOR INSERTION SEQUENCE ELEMENT IS200"/>
    <property type="match status" value="1"/>
</dbReference>
<dbReference type="SMART" id="SM01321">
    <property type="entry name" value="Y1_Tnp"/>
    <property type="match status" value="1"/>
</dbReference>
<proteinExistence type="predicted"/>
<evidence type="ECO:0000313" key="2">
    <source>
        <dbReference type="EMBL" id="KDN54136.1"/>
    </source>
</evidence>
<feature type="domain" description="Transposase IS200-like" evidence="1">
    <location>
        <begin position="5"/>
        <end position="119"/>
    </location>
</feature>
<evidence type="ECO:0000313" key="3">
    <source>
        <dbReference type="Proteomes" id="UP000027064"/>
    </source>
</evidence>
<accession>A0A066WJV3</accession>
<dbReference type="eggNOG" id="COG1943">
    <property type="taxonomic scope" value="Bacteria"/>
</dbReference>
<dbReference type="GO" id="GO:0004803">
    <property type="term" value="F:transposase activity"/>
    <property type="evidence" value="ECO:0007669"/>
    <property type="project" value="InterPro"/>
</dbReference>
<dbReference type="Pfam" id="PF01797">
    <property type="entry name" value="Y1_Tnp"/>
    <property type="match status" value="1"/>
</dbReference>
<dbReference type="GO" id="GO:0006313">
    <property type="term" value="P:DNA transposition"/>
    <property type="evidence" value="ECO:0007669"/>
    <property type="project" value="InterPro"/>
</dbReference>
<dbReference type="NCBIfam" id="NF033573">
    <property type="entry name" value="transpos_IS200"/>
    <property type="match status" value="1"/>
</dbReference>
<dbReference type="InterPro" id="IPR002686">
    <property type="entry name" value="Transposase_17"/>
</dbReference>
<evidence type="ECO:0000259" key="1">
    <source>
        <dbReference type="SMART" id="SM01321"/>
    </source>
</evidence>